<evidence type="ECO:0000259" key="5">
    <source>
        <dbReference type="PROSITE" id="PS51078"/>
    </source>
</evidence>
<dbReference type="Pfam" id="PF09339">
    <property type="entry name" value="HTH_IclR"/>
    <property type="match status" value="1"/>
</dbReference>
<evidence type="ECO:0000256" key="1">
    <source>
        <dbReference type="ARBA" id="ARBA00023015"/>
    </source>
</evidence>
<dbReference type="OrthoDB" id="31778at2"/>
<evidence type="ECO:0000313" key="7">
    <source>
        <dbReference type="Proteomes" id="UP000245396"/>
    </source>
</evidence>
<dbReference type="PROSITE" id="PS51077">
    <property type="entry name" value="HTH_ICLR"/>
    <property type="match status" value="1"/>
</dbReference>
<sequence>MEETEKQGRDPLERQLQILELLVSHPQGRSFTDIRNDLNLPKASTSRLLKTLASAGCVQLEKNESIGSSAIYVLGDRIRGMLRGIMDPDRTVTVAHAVLHELAKEANETAFLSVLRGDKVENLVMASPAKDAHGYVNPGRVVPAHAAAAAKAIFAYQPESVWSRVLNQPLAALTEKTITDPEKVREEYMRVRDKGIAYCREEIDSGLMAIAAPVHLKEIGVIYAVSIVGPSSRIRNLDEEPLDTMLRKAARQLSTAFERVILSA</sequence>
<protein>
    <submittedName>
        <fullName evidence="6">IclR family transcriptional regulator</fullName>
    </submittedName>
</protein>
<organism evidence="6 7">
    <name type="scientific">Pseudaminobacter salicylatoxidans</name>
    <dbReference type="NCBI Taxonomy" id="93369"/>
    <lineage>
        <taxon>Bacteria</taxon>
        <taxon>Pseudomonadati</taxon>
        <taxon>Pseudomonadota</taxon>
        <taxon>Alphaproteobacteria</taxon>
        <taxon>Hyphomicrobiales</taxon>
        <taxon>Phyllobacteriaceae</taxon>
        <taxon>Pseudaminobacter</taxon>
    </lineage>
</organism>
<dbReference type="Pfam" id="PF01614">
    <property type="entry name" value="IclR_C"/>
    <property type="match status" value="1"/>
</dbReference>
<keyword evidence="2" id="KW-0238">DNA-binding</keyword>
<dbReference type="GO" id="GO:0003677">
    <property type="term" value="F:DNA binding"/>
    <property type="evidence" value="ECO:0007669"/>
    <property type="project" value="UniProtKB-KW"/>
</dbReference>
<evidence type="ECO:0000256" key="3">
    <source>
        <dbReference type="ARBA" id="ARBA00023163"/>
    </source>
</evidence>
<evidence type="ECO:0000259" key="4">
    <source>
        <dbReference type="PROSITE" id="PS51077"/>
    </source>
</evidence>
<dbReference type="STRING" id="1192868.GCA_000304395_00543"/>
<accession>A0A316BJP8</accession>
<evidence type="ECO:0000313" key="6">
    <source>
        <dbReference type="EMBL" id="PWJ73188.1"/>
    </source>
</evidence>
<dbReference type="Gene3D" id="1.10.10.10">
    <property type="entry name" value="Winged helix-like DNA-binding domain superfamily/Winged helix DNA-binding domain"/>
    <property type="match status" value="1"/>
</dbReference>
<keyword evidence="1" id="KW-0805">Transcription regulation</keyword>
<dbReference type="SUPFAM" id="SSF55781">
    <property type="entry name" value="GAF domain-like"/>
    <property type="match status" value="1"/>
</dbReference>
<name>A0A316BJP8_PSESE</name>
<dbReference type="InterPro" id="IPR005471">
    <property type="entry name" value="Tscrpt_reg_IclR_N"/>
</dbReference>
<dbReference type="EMBL" id="QGGG01000028">
    <property type="protein sequence ID" value="PWJ73188.1"/>
    <property type="molecule type" value="Genomic_DNA"/>
</dbReference>
<dbReference type="InterPro" id="IPR029016">
    <property type="entry name" value="GAF-like_dom_sf"/>
</dbReference>
<dbReference type="GO" id="GO:0045892">
    <property type="term" value="P:negative regulation of DNA-templated transcription"/>
    <property type="evidence" value="ECO:0007669"/>
    <property type="project" value="TreeGrafter"/>
</dbReference>
<dbReference type="PANTHER" id="PTHR30136:SF24">
    <property type="entry name" value="HTH-TYPE TRANSCRIPTIONAL REPRESSOR ALLR"/>
    <property type="match status" value="1"/>
</dbReference>
<feature type="domain" description="IclR-ED" evidence="5">
    <location>
        <begin position="77"/>
        <end position="259"/>
    </location>
</feature>
<evidence type="ECO:0000256" key="2">
    <source>
        <dbReference type="ARBA" id="ARBA00023125"/>
    </source>
</evidence>
<comment type="caution">
    <text evidence="6">The sequence shown here is derived from an EMBL/GenBank/DDBJ whole genome shotgun (WGS) entry which is preliminary data.</text>
</comment>
<dbReference type="SUPFAM" id="SSF46785">
    <property type="entry name" value="Winged helix' DNA-binding domain"/>
    <property type="match status" value="1"/>
</dbReference>
<dbReference type="RefSeq" id="WP_109614903.1">
    <property type="nucleotide sequence ID" value="NZ_QGGG01000028.1"/>
</dbReference>
<dbReference type="InterPro" id="IPR050707">
    <property type="entry name" value="HTH_MetabolicPath_Reg"/>
</dbReference>
<proteinExistence type="predicted"/>
<dbReference type="GO" id="GO:0003700">
    <property type="term" value="F:DNA-binding transcription factor activity"/>
    <property type="evidence" value="ECO:0007669"/>
    <property type="project" value="TreeGrafter"/>
</dbReference>
<feature type="domain" description="HTH iclR-type" evidence="4">
    <location>
        <begin position="9"/>
        <end position="76"/>
    </location>
</feature>
<keyword evidence="3" id="KW-0804">Transcription</keyword>
<dbReference type="InterPro" id="IPR036388">
    <property type="entry name" value="WH-like_DNA-bd_sf"/>
</dbReference>
<dbReference type="Gene3D" id="3.30.450.40">
    <property type="match status" value="1"/>
</dbReference>
<dbReference type="Proteomes" id="UP000245396">
    <property type="component" value="Unassembled WGS sequence"/>
</dbReference>
<dbReference type="PANTHER" id="PTHR30136">
    <property type="entry name" value="HELIX-TURN-HELIX TRANSCRIPTIONAL REGULATOR, ICLR FAMILY"/>
    <property type="match status" value="1"/>
</dbReference>
<gene>
    <name evidence="6" type="ORF">C7441_12820</name>
</gene>
<dbReference type="InterPro" id="IPR014757">
    <property type="entry name" value="Tscrpt_reg_IclR_C"/>
</dbReference>
<dbReference type="AlphaFoldDB" id="A0A316BJP8"/>
<dbReference type="PROSITE" id="PS51078">
    <property type="entry name" value="ICLR_ED"/>
    <property type="match status" value="1"/>
</dbReference>
<reference evidence="6 7" key="1">
    <citation type="submission" date="2018-05" db="EMBL/GenBank/DDBJ databases">
        <title>Genomic Encyclopedia of Type Strains, Phase IV (KMG-IV): sequencing the most valuable type-strain genomes for metagenomic binning, comparative biology and taxonomic classification.</title>
        <authorList>
            <person name="Goeker M."/>
        </authorList>
    </citation>
    <scope>NUCLEOTIDE SEQUENCE [LARGE SCALE GENOMIC DNA]</scope>
    <source>
        <strain evidence="6 7">DSM 6986</strain>
    </source>
</reference>
<dbReference type="InterPro" id="IPR036390">
    <property type="entry name" value="WH_DNA-bd_sf"/>
</dbReference>
<keyword evidence="7" id="KW-1185">Reference proteome</keyword>